<dbReference type="Pfam" id="PF01329">
    <property type="entry name" value="Pterin_4a"/>
    <property type="match status" value="1"/>
</dbReference>
<dbReference type="Proteomes" id="UP000801492">
    <property type="component" value="Unassembled WGS sequence"/>
</dbReference>
<keyword evidence="8" id="KW-1185">Reference proteome</keyword>
<dbReference type="InterPro" id="IPR036428">
    <property type="entry name" value="PCD_sf"/>
</dbReference>
<evidence type="ECO:0000256" key="5">
    <source>
        <dbReference type="ARBA" id="ARBA00030497"/>
    </source>
</evidence>
<keyword evidence="4" id="KW-0456">Lyase</keyword>
<evidence type="ECO:0000313" key="8">
    <source>
        <dbReference type="Proteomes" id="UP000801492"/>
    </source>
</evidence>
<dbReference type="EC" id="4.2.1.96" evidence="3"/>
<dbReference type="SUPFAM" id="SSF55248">
    <property type="entry name" value="PCD-like"/>
    <property type="match status" value="1"/>
</dbReference>
<accession>A0A8K0D673</accession>
<evidence type="ECO:0000256" key="3">
    <source>
        <dbReference type="ARBA" id="ARBA00013252"/>
    </source>
</evidence>
<evidence type="ECO:0000256" key="2">
    <source>
        <dbReference type="ARBA" id="ARBA00006472"/>
    </source>
</evidence>
<dbReference type="HAMAP" id="MF_00434">
    <property type="entry name" value="Pterin_4_alpha"/>
    <property type="match status" value="1"/>
</dbReference>
<gene>
    <name evidence="7" type="ORF">ILUMI_06025</name>
</gene>
<dbReference type="GO" id="GO:0008124">
    <property type="term" value="F:4-alpha-hydroxytetrahydrobiopterin dehydratase activity"/>
    <property type="evidence" value="ECO:0007669"/>
    <property type="project" value="UniProtKB-EC"/>
</dbReference>
<comment type="catalytic activity">
    <reaction evidence="1">
        <text>(4aS,6R)-4a-hydroxy-L-erythro-5,6,7,8-tetrahydrobiopterin = (6R)-L-erythro-6,7-dihydrobiopterin + H2O</text>
        <dbReference type="Rhea" id="RHEA:11920"/>
        <dbReference type="ChEBI" id="CHEBI:15377"/>
        <dbReference type="ChEBI" id="CHEBI:15642"/>
        <dbReference type="ChEBI" id="CHEBI:43120"/>
        <dbReference type="EC" id="4.2.1.96"/>
    </reaction>
</comment>
<dbReference type="FunFam" id="3.30.1360.20:FF:000001">
    <property type="entry name" value="Pterin-4-alpha-carbinolamine dehydratase 2"/>
    <property type="match status" value="1"/>
</dbReference>
<dbReference type="AlphaFoldDB" id="A0A8K0D673"/>
<proteinExistence type="inferred from homology"/>
<comment type="similarity">
    <text evidence="2">Belongs to the pterin-4-alpha-carbinolamine dehydratase family.</text>
</comment>
<dbReference type="EMBL" id="VTPC01002353">
    <property type="protein sequence ID" value="KAF2900158.1"/>
    <property type="molecule type" value="Genomic_DNA"/>
</dbReference>
<evidence type="ECO:0000313" key="7">
    <source>
        <dbReference type="EMBL" id="KAF2900158.1"/>
    </source>
</evidence>
<dbReference type="NCBIfam" id="NF002018">
    <property type="entry name" value="PRK00823.1-3"/>
    <property type="match status" value="1"/>
</dbReference>
<dbReference type="PANTHER" id="PTHR12599">
    <property type="entry name" value="PTERIN-4-ALPHA-CARBINOLAMINE DEHYDRATASE"/>
    <property type="match status" value="1"/>
</dbReference>
<dbReference type="GO" id="GO:0006729">
    <property type="term" value="P:tetrahydrobiopterin biosynthetic process"/>
    <property type="evidence" value="ECO:0007669"/>
    <property type="project" value="InterPro"/>
</dbReference>
<name>A0A8K0D673_IGNLU</name>
<dbReference type="OrthoDB" id="277398at2759"/>
<dbReference type="InterPro" id="IPR001533">
    <property type="entry name" value="Pterin_deHydtase"/>
</dbReference>
<protein>
    <recommendedName>
        <fullName evidence="3">4a-hydroxytetrahydrobiopterin dehydratase</fullName>
        <ecNumber evidence="3">4.2.1.96</ecNumber>
    </recommendedName>
    <alternativeName>
        <fullName evidence="5">4-alpha-hydroxy-tetrahydropterin dehydratase</fullName>
    </alternativeName>
    <alternativeName>
        <fullName evidence="6">Pterin carbinolamine dehydratase</fullName>
    </alternativeName>
</protein>
<dbReference type="CDD" id="cd00914">
    <property type="entry name" value="PCD_DCoH_subfamily_b"/>
    <property type="match status" value="1"/>
</dbReference>
<organism evidence="7 8">
    <name type="scientific">Ignelater luminosus</name>
    <name type="common">Cucubano</name>
    <name type="synonym">Pyrophorus luminosus</name>
    <dbReference type="NCBI Taxonomy" id="2038154"/>
    <lineage>
        <taxon>Eukaryota</taxon>
        <taxon>Metazoa</taxon>
        <taxon>Ecdysozoa</taxon>
        <taxon>Arthropoda</taxon>
        <taxon>Hexapoda</taxon>
        <taxon>Insecta</taxon>
        <taxon>Pterygota</taxon>
        <taxon>Neoptera</taxon>
        <taxon>Endopterygota</taxon>
        <taxon>Coleoptera</taxon>
        <taxon>Polyphaga</taxon>
        <taxon>Elateriformia</taxon>
        <taxon>Elateroidea</taxon>
        <taxon>Elateridae</taxon>
        <taxon>Agrypninae</taxon>
        <taxon>Pyrophorini</taxon>
        <taxon>Ignelater</taxon>
    </lineage>
</organism>
<evidence type="ECO:0000256" key="6">
    <source>
        <dbReference type="ARBA" id="ARBA00031023"/>
    </source>
</evidence>
<reference evidence="7" key="1">
    <citation type="submission" date="2019-08" db="EMBL/GenBank/DDBJ databases">
        <title>The genome of the North American firefly Photinus pyralis.</title>
        <authorList>
            <consortium name="Photinus pyralis genome working group"/>
            <person name="Fallon T.R."/>
            <person name="Sander Lower S.E."/>
            <person name="Weng J.-K."/>
        </authorList>
    </citation>
    <scope>NUCLEOTIDE SEQUENCE</scope>
    <source>
        <strain evidence="7">TRF0915ILg1</strain>
        <tissue evidence="7">Whole body</tissue>
    </source>
</reference>
<sequence length="151" mass="16923">MSTIVARMVSVRSTIGGASITAKGNDFHHRIKSCRSSSLHAGSTKEKRKMSGKLTTEERAQVLDPLLKNGWSMVDNRDAIYKEYLFKNFNQAFGFMSRVALMAEKMDHHPEWFNVYNKVQVTLASHDVSGLSSRDVKLATFMDQASSGFSK</sequence>
<evidence type="ECO:0000256" key="4">
    <source>
        <dbReference type="ARBA" id="ARBA00023239"/>
    </source>
</evidence>
<comment type="caution">
    <text evidence="7">The sequence shown here is derived from an EMBL/GenBank/DDBJ whole genome shotgun (WGS) entry which is preliminary data.</text>
</comment>
<dbReference type="PANTHER" id="PTHR12599:SF0">
    <property type="entry name" value="PTERIN-4-ALPHA-CARBINOLAMINE DEHYDRATASE"/>
    <property type="match status" value="1"/>
</dbReference>
<dbReference type="Gene3D" id="3.30.1360.20">
    <property type="entry name" value="Transcriptional coactivator/pterin dehydratase"/>
    <property type="match status" value="1"/>
</dbReference>
<evidence type="ECO:0000256" key="1">
    <source>
        <dbReference type="ARBA" id="ARBA00001554"/>
    </source>
</evidence>